<comment type="catalytic activity">
    <reaction evidence="6">
        <text>beta-L-arabinopyranose = L-ribulose</text>
        <dbReference type="Rhea" id="RHEA:14821"/>
        <dbReference type="ChEBI" id="CHEBI:16880"/>
        <dbReference type="ChEBI" id="CHEBI:40886"/>
        <dbReference type="EC" id="5.3.1.4"/>
    </reaction>
</comment>
<dbReference type="HAMAP" id="MF_00519">
    <property type="entry name" value="Arabinose_Isome"/>
    <property type="match status" value="1"/>
</dbReference>
<keyword evidence="5 6" id="KW-0119">Carbohydrate metabolism</keyword>
<feature type="domain" description="L-arabinose isomerase central" evidence="9">
    <location>
        <begin position="178"/>
        <end position="327"/>
    </location>
</feature>
<reference evidence="10 11" key="1">
    <citation type="submission" date="2018-08" db="EMBL/GenBank/DDBJ databases">
        <title>The first complete genome of Treponema rectale (CHPAT), a commensal spirochete of the bovine rectum.</title>
        <authorList>
            <person name="Staton G.J."/>
            <person name="Clegg S.R."/>
            <person name="Carter S.D."/>
            <person name="Radford A.D."/>
            <person name="Darby A."/>
            <person name="Hall N."/>
            <person name="Birtles R.J."/>
            <person name="Evans N.J."/>
        </authorList>
    </citation>
    <scope>NUCLEOTIDE SEQUENCE [LARGE SCALE GENOMIC DNA]</scope>
    <source>
        <strain evidence="10 11">CHPA</strain>
    </source>
</reference>
<name>A0A7M1XMN1_9SPIR</name>
<dbReference type="Gene3D" id="3.40.50.10940">
    <property type="match status" value="1"/>
</dbReference>
<dbReference type="GO" id="GO:0005829">
    <property type="term" value="C:cytosol"/>
    <property type="evidence" value="ECO:0007669"/>
    <property type="project" value="TreeGrafter"/>
</dbReference>
<dbReference type="SUPFAM" id="SSF53743">
    <property type="entry name" value="FucI/AraA N-terminal and middle domains"/>
    <property type="match status" value="1"/>
</dbReference>
<comment type="function">
    <text evidence="6">Catalyzes the conversion of L-arabinose to L-ribulose.</text>
</comment>
<feature type="domain" description="L-arabinose isomerase N-terminal" evidence="7">
    <location>
        <begin position="8"/>
        <end position="172"/>
    </location>
</feature>
<accession>A0A7M1XMN1</accession>
<dbReference type="Pfam" id="PF11762">
    <property type="entry name" value="Arabinose_Iso_C"/>
    <property type="match status" value="1"/>
</dbReference>
<evidence type="ECO:0000256" key="5">
    <source>
        <dbReference type="ARBA" id="ARBA00023277"/>
    </source>
</evidence>
<dbReference type="InterPro" id="IPR055389">
    <property type="entry name" value="AraA_N"/>
</dbReference>
<dbReference type="PANTHER" id="PTHR38464:SF1">
    <property type="entry name" value="L-ARABINOSE ISOMERASE"/>
    <property type="match status" value="1"/>
</dbReference>
<feature type="binding site" evidence="6">
    <location>
        <position position="357"/>
    </location>
    <ligand>
        <name>Mn(2+)</name>
        <dbReference type="ChEBI" id="CHEBI:29035"/>
    </ligand>
</feature>
<dbReference type="InterPro" id="IPR038583">
    <property type="entry name" value="AraA_N_sf"/>
</dbReference>
<organism evidence="10 11">
    <name type="scientific">Treponema rectale</name>
    <dbReference type="NCBI Taxonomy" id="744512"/>
    <lineage>
        <taxon>Bacteria</taxon>
        <taxon>Pseudomonadati</taxon>
        <taxon>Spirochaetota</taxon>
        <taxon>Spirochaetia</taxon>
        <taxon>Spirochaetales</taxon>
        <taxon>Treponemataceae</taxon>
        <taxon>Treponema</taxon>
    </lineage>
</organism>
<feature type="binding site" evidence="6">
    <location>
        <position position="340"/>
    </location>
    <ligand>
        <name>Mn(2+)</name>
        <dbReference type="ChEBI" id="CHEBI:29035"/>
    </ligand>
</feature>
<protein>
    <recommendedName>
        <fullName evidence="6">L-arabinose isomerase</fullName>
        <ecNumber evidence="6">5.3.1.4</ecNumber>
    </recommendedName>
</protein>
<dbReference type="GO" id="GO:0030145">
    <property type="term" value="F:manganese ion binding"/>
    <property type="evidence" value="ECO:0007669"/>
    <property type="project" value="UniProtKB-UniRule"/>
</dbReference>
<feature type="domain" description="L-arabinose isomerase C-terminal" evidence="8">
    <location>
        <begin position="335"/>
        <end position="478"/>
    </location>
</feature>
<evidence type="ECO:0000259" key="8">
    <source>
        <dbReference type="Pfam" id="PF11762"/>
    </source>
</evidence>
<evidence type="ECO:0000259" key="9">
    <source>
        <dbReference type="Pfam" id="PF24856"/>
    </source>
</evidence>
<evidence type="ECO:0000256" key="3">
    <source>
        <dbReference type="ARBA" id="ARBA00023211"/>
    </source>
</evidence>
<dbReference type="PIRSF" id="PIRSF001478">
    <property type="entry name" value="L-ara_isomerase"/>
    <property type="match status" value="1"/>
</dbReference>
<dbReference type="KEGG" id="trc:DYE49_10130"/>
<feature type="binding site" evidence="6">
    <location>
        <position position="456"/>
    </location>
    <ligand>
        <name>Mn(2+)</name>
        <dbReference type="ChEBI" id="CHEBI:29035"/>
    </ligand>
</feature>
<dbReference type="InterPro" id="IPR004216">
    <property type="entry name" value="Fuc/Ara_isomerase_C"/>
</dbReference>
<dbReference type="EMBL" id="CP031517">
    <property type="protein sequence ID" value="QOS40787.1"/>
    <property type="molecule type" value="Genomic_DNA"/>
</dbReference>
<dbReference type="Pfam" id="PF24856">
    <property type="entry name" value="AraA_central"/>
    <property type="match status" value="1"/>
</dbReference>
<dbReference type="Proteomes" id="UP000593591">
    <property type="component" value="Chromosome"/>
</dbReference>
<dbReference type="GO" id="GO:0019569">
    <property type="term" value="P:L-arabinose catabolic process to D-xylulose 5-phosphate"/>
    <property type="evidence" value="ECO:0007669"/>
    <property type="project" value="UniProtKB-UniRule"/>
</dbReference>
<gene>
    <name evidence="6" type="primary">araA</name>
    <name evidence="10" type="ORF">DYE49_10130</name>
</gene>
<dbReference type="UniPathway" id="UPA00145">
    <property type="reaction ID" value="UER00565"/>
</dbReference>
<comment type="pathway">
    <text evidence="6">Carbohydrate degradation; L-arabinose degradation via L-ribulose; D-xylulose 5-phosphate from L-arabinose (bacterial route): step 1/3.</text>
</comment>
<evidence type="ECO:0000256" key="6">
    <source>
        <dbReference type="HAMAP-Rule" id="MF_00519"/>
    </source>
</evidence>
<evidence type="ECO:0000313" key="10">
    <source>
        <dbReference type="EMBL" id="QOS40787.1"/>
    </source>
</evidence>
<dbReference type="SUPFAM" id="SSF50443">
    <property type="entry name" value="FucI/AraA C-terminal domain-like"/>
    <property type="match status" value="1"/>
</dbReference>
<feature type="binding site" evidence="6">
    <location>
        <position position="309"/>
    </location>
    <ligand>
        <name>Mn(2+)</name>
        <dbReference type="ChEBI" id="CHEBI:29035"/>
    </ligand>
</feature>
<proteinExistence type="inferred from homology"/>
<dbReference type="NCBIfam" id="NF002795">
    <property type="entry name" value="PRK02929.1"/>
    <property type="match status" value="1"/>
</dbReference>
<evidence type="ECO:0000259" key="7">
    <source>
        <dbReference type="Pfam" id="PF02610"/>
    </source>
</evidence>
<dbReference type="GO" id="GO:0008733">
    <property type="term" value="F:L-arabinose isomerase activity"/>
    <property type="evidence" value="ECO:0007669"/>
    <property type="project" value="UniProtKB-UniRule"/>
</dbReference>
<dbReference type="EC" id="5.3.1.4" evidence="6"/>
<evidence type="ECO:0000256" key="4">
    <source>
        <dbReference type="ARBA" id="ARBA00023235"/>
    </source>
</evidence>
<dbReference type="InterPro" id="IPR009015">
    <property type="entry name" value="Fucose_isomerase_N/cen_sf"/>
</dbReference>
<keyword evidence="4 6" id="KW-0413">Isomerase</keyword>
<dbReference type="InterPro" id="IPR055390">
    <property type="entry name" value="AraA_central"/>
</dbReference>
<comment type="similarity">
    <text evidence="6">Belongs to the arabinose isomerase family.</text>
</comment>
<dbReference type="Pfam" id="PF02610">
    <property type="entry name" value="AraA_N"/>
    <property type="match status" value="1"/>
</dbReference>
<comment type="cofactor">
    <cofactor evidence="6">
        <name>Mn(2+)</name>
        <dbReference type="ChEBI" id="CHEBI:29035"/>
    </cofactor>
    <text evidence="6">Binds 1 Mn(2+) ion per subunit.</text>
</comment>
<evidence type="ECO:0000256" key="2">
    <source>
        <dbReference type="ARBA" id="ARBA00022935"/>
    </source>
</evidence>
<evidence type="ECO:0000313" key="11">
    <source>
        <dbReference type="Proteomes" id="UP000593591"/>
    </source>
</evidence>
<dbReference type="AlphaFoldDB" id="A0A7M1XMN1"/>
<sequence>MMELENFEFWFVTGSQDLYGEETLAQVAKDSKEIVEKLNASGSLPCSLVWKPTLLTPEAIHQTLEQANADDKCAGIICWMHTFSPAKMWIAGLNAYKKPLLQLNTQFNVEIPYSTMDMDFMNLNQSAHGDREFGFITSRMDMPRKVIVGHWSHENTQKRIADWMRVARAVADGKTLRCLRFGDNMREVAVTDGDKVEAMIKFGWSVPYYGIGDLVAYMNEVSEADVNALFDEYNQKYEINYNTDNGFDKDFINGQIKEQAKIEIALRRFLKDNNGKALCTNFQDLHGMKQLPGLAIQRLLADGYGFGAEGDWKTSCLVRTFKAMTAGQVVAGKKGNAFMEDYTYNLVPGKEANMGSHMLEVDPEIATGKPKIEVHHLGIGDKEPPARLVFNTLEGDGLVAAVVDMGNRFRCVVNEINVIKPEAALPKLPVARMLWKPYPDLMTSAESWILAGGGHHTAFSNIVTSDMLRDWCEMQGIECLVIDKDTKVAQFRNEMRWNTGYFNR</sequence>
<keyword evidence="3 6" id="KW-0464">Manganese</keyword>
<evidence type="ECO:0000256" key="1">
    <source>
        <dbReference type="ARBA" id="ARBA00022723"/>
    </source>
</evidence>
<keyword evidence="1 6" id="KW-0479">Metal-binding</keyword>
<dbReference type="InterPro" id="IPR024664">
    <property type="entry name" value="Ara_Isoase_C"/>
</dbReference>
<keyword evidence="2 6" id="KW-0054">Arabinose catabolism</keyword>
<dbReference type="InterPro" id="IPR003762">
    <property type="entry name" value="Lara_isomerase"/>
</dbReference>
<dbReference type="PANTHER" id="PTHR38464">
    <property type="entry name" value="L-ARABINOSE ISOMERASE"/>
    <property type="match status" value="1"/>
</dbReference>